<evidence type="ECO:0000313" key="3">
    <source>
        <dbReference type="Proteomes" id="UP000032025"/>
    </source>
</evidence>
<dbReference type="Proteomes" id="UP000032025">
    <property type="component" value="Unassembled WGS sequence"/>
</dbReference>
<feature type="transmembrane region" description="Helical" evidence="1">
    <location>
        <begin position="167"/>
        <end position="186"/>
    </location>
</feature>
<gene>
    <name evidence="2" type="ORF">SP6_50_00870</name>
</gene>
<proteinExistence type="predicted"/>
<name>A0A0C9MWU4_SPHPI</name>
<dbReference type="PANTHER" id="PTHR30238">
    <property type="entry name" value="MEMBRANE BOUND PREDICTED REDOX MODULATOR"/>
    <property type="match status" value="1"/>
</dbReference>
<dbReference type="PANTHER" id="PTHR30238:SF4">
    <property type="entry name" value="SLL1022 PROTEIN"/>
    <property type="match status" value="1"/>
</dbReference>
<feature type="transmembrane region" description="Helical" evidence="1">
    <location>
        <begin position="192"/>
        <end position="214"/>
    </location>
</feature>
<feature type="transmembrane region" description="Helical" evidence="1">
    <location>
        <begin position="295"/>
        <end position="313"/>
    </location>
</feature>
<feature type="transmembrane region" description="Helical" evidence="1">
    <location>
        <begin position="120"/>
        <end position="146"/>
    </location>
</feature>
<organism evidence="2 3">
    <name type="scientific">Sphingomonas paucimobilis NBRC 13935</name>
    <dbReference type="NCBI Taxonomy" id="1219050"/>
    <lineage>
        <taxon>Bacteria</taxon>
        <taxon>Pseudomonadati</taxon>
        <taxon>Pseudomonadota</taxon>
        <taxon>Alphaproteobacteria</taxon>
        <taxon>Sphingomonadales</taxon>
        <taxon>Sphingomonadaceae</taxon>
        <taxon>Sphingomonas</taxon>
    </lineage>
</organism>
<evidence type="ECO:0000313" key="2">
    <source>
        <dbReference type="EMBL" id="GAN15086.1"/>
    </source>
</evidence>
<sequence>MLLKYYKGSFLFTGICLAIAAWLGFQSTGTLPGTLSVLWIVAVLGVLEVSLSFDNAVVNATVLRDMDDKWRRRFLTWGILIAVFGMRIVFPLAIVAIAAHMGPIEAIKLAAGDPVRYEQIITSAHVGISGFGGSFLAMVGLNFFLGDEKDEHWLGVIERPLAALREISGLATGIVLLALYTISQFIPVEEAMTFLTAGIFGLLTYIAVHAVGVLLEGDGDAATGAAARSGFAAFLYLEVLDASFSFDGVIGAFALSNNLFIIALGLGIGAMFVRSMTIMLVDKGTLTQYRYLEHGAFYAILALAAIMLLSVRFEIPETVTGLIGATLIGLSFWASVRSNRKHPEESLASADPVRATGKSVNS</sequence>
<keyword evidence="1" id="KW-1133">Transmembrane helix</keyword>
<accession>A0A0C9MWU4</accession>
<feature type="transmembrane region" description="Helical" evidence="1">
    <location>
        <begin position="74"/>
        <end position="100"/>
    </location>
</feature>
<keyword evidence="1" id="KW-0472">Membrane</keyword>
<reference evidence="2 3" key="1">
    <citation type="submission" date="2014-08" db="EMBL/GenBank/DDBJ databases">
        <title>Whole genome shotgun sequence of Sphingomonas paucimobilis NBRC 13935.</title>
        <authorList>
            <person name="Hosoyama A."/>
            <person name="Hashimoto M."/>
            <person name="Hosoyama Y."/>
            <person name="Noguchi M."/>
            <person name="Uohara A."/>
            <person name="Ohji S."/>
            <person name="Katano-Makiyama Y."/>
            <person name="Ichikawa N."/>
            <person name="Kimura A."/>
            <person name="Yamazoe A."/>
            <person name="Fujita N."/>
        </authorList>
    </citation>
    <scope>NUCLEOTIDE SEQUENCE [LARGE SCALE GENOMIC DNA]</scope>
    <source>
        <strain evidence="2 3">NBRC 13935</strain>
    </source>
</reference>
<protein>
    <submittedName>
        <fullName evidence="2">DNA, contig: SP650</fullName>
    </submittedName>
</protein>
<dbReference type="InterPro" id="IPR007427">
    <property type="entry name" value="DUF475"/>
</dbReference>
<feature type="transmembrane region" description="Helical" evidence="1">
    <location>
        <begin position="249"/>
        <end position="274"/>
    </location>
</feature>
<dbReference type="NCBIfam" id="NF010613">
    <property type="entry name" value="PRK14013.1-3"/>
    <property type="match status" value="1"/>
</dbReference>
<dbReference type="EMBL" id="BBJS01000050">
    <property type="protein sequence ID" value="GAN15086.1"/>
    <property type="molecule type" value="Genomic_DNA"/>
</dbReference>
<evidence type="ECO:0000256" key="1">
    <source>
        <dbReference type="SAM" id="Phobius"/>
    </source>
</evidence>
<keyword evidence="3" id="KW-1185">Reference proteome</keyword>
<keyword evidence="1" id="KW-0812">Transmembrane</keyword>
<feature type="transmembrane region" description="Helical" evidence="1">
    <location>
        <begin position="319"/>
        <end position="336"/>
    </location>
</feature>
<dbReference type="Pfam" id="PF04332">
    <property type="entry name" value="DUF475"/>
    <property type="match status" value="1"/>
</dbReference>
<dbReference type="NCBIfam" id="NF010620">
    <property type="entry name" value="PRK14013.2-6"/>
    <property type="match status" value="1"/>
</dbReference>
<comment type="caution">
    <text evidence="2">The sequence shown here is derived from an EMBL/GenBank/DDBJ whole genome shotgun (WGS) entry which is preliminary data.</text>
</comment>
<feature type="transmembrane region" description="Helical" evidence="1">
    <location>
        <begin position="36"/>
        <end position="53"/>
    </location>
</feature>
<dbReference type="AlphaFoldDB" id="A0A0C9MWU4"/>